<keyword evidence="4" id="KW-1185">Reference proteome</keyword>
<protein>
    <recommendedName>
        <fullName evidence="5">Transposon protein, putative, CACTA, En/Spm sub-class</fullName>
    </recommendedName>
</protein>
<evidence type="ECO:0000259" key="2">
    <source>
        <dbReference type="Pfam" id="PF13963"/>
    </source>
</evidence>
<name>A0A811NU31_9POAL</name>
<dbReference type="Proteomes" id="UP000604825">
    <property type="component" value="Unassembled WGS sequence"/>
</dbReference>
<dbReference type="Pfam" id="PF13952">
    <property type="entry name" value="DUF4216"/>
    <property type="match status" value="1"/>
</dbReference>
<evidence type="ECO:0000259" key="1">
    <source>
        <dbReference type="Pfam" id="PF13952"/>
    </source>
</evidence>
<feature type="domain" description="Transposase-associated" evidence="2">
    <location>
        <begin position="108"/>
        <end position="146"/>
    </location>
</feature>
<sequence>MWWPPLRRGGVGVGVGAVGCDCEREGRINKATCPLPLGWEPLEIGCSRAYCHRTKARESGGEGGADLDERRTYSGGKRTCRGAGGLPLPCRFAGGLPLSCGGASGLSLCWQEDCDNRVRRRRPIMSLHLCKRGFTPRYTIWTEHGEKPFSEPTLENANDTADGLDEMLADIGDAMHTVSAEDEPPADAKSFYAMLEASQEPVHNYTSVAQLTAVARLMAVKSQHNLGVECINKILNLFDDVLPENHKMPKTFYECTTLLKGLKMPYVKIDACENNCMIYYGEDINKEKCDFCGESRYVVVEPSTGQVRAKVRNMAHVEASIVEGCLVEEISYFTSLYLPQLIPSSRNRPQCYAQSGPPSDRTLSLFQVRGWKSGRGVTRFLTFEEYKIAMIYIFTNMTEMEEFVQKFEQEQWRRARPPNQKQLDNLRMNGAGNGKPDLLDWFRSLCDMDASIPSELCHLSCGCGLKVRSYDIYEVNGYRFRSEKYGQSRGNLTTTNTGVLAVSFDDSNNELQYYGIIKDIIGLKFDGGSEFSLVLFDCHWFHPINGVRQLQRVGLVEVAHASCNPANEPFVLASQVKQVYYLPYPCKSSASLKDWWVAYKVSPLSNLSIPTMDEYDNEESPCVDNFQEDGLDGEFVIDIGLGLDDITISDGFDEINDPNEFSMLIKQRNGVTVDTEPPVEEHEGYNTEYFLDATQVEFQDPDDF</sequence>
<organism evidence="3 4">
    <name type="scientific">Miscanthus lutarioriparius</name>
    <dbReference type="NCBI Taxonomy" id="422564"/>
    <lineage>
        <taxon>Eukaryota</taxon>
        <taxon>Viridiplantae</taxon>
        <taxon>Streptophyta</taxon>
        <taxon>Embryophyta</taxon>
        <taxon>Tracheophyta</taxon>
        <taxon>Spermatophyta</taxon>
        <taxon>Magnoliopsida</taxon>
        <taxon>Liliopsida</taxon>
        <taxon>Poales</taxon>
        <taxon>Poaceae</taxon>
        <taxon>PACMAD clade</taxon>
        <taxon>Panicoideae</taxon>
        <taxon>Andropogonodae</taxon>
        <taxon>Andropogoneae</taxon>
        <taxon>Saccharinae</taxon>
        <taxon>Miscanthus</taxon>
    </lineage>
</organism>
<reference evidence="3" key="1">
    <citation type="submission" date="2020-10" db="EMBL/GenBank/DDBJ databases">
        <authorList>
            <person name="Han B."/>
            <person name="Lu T."/>
            <person name="Zhao Q."/>
            <person name="Huang X."/>
            <person name="Zhao Y."/>
        </authorList>
    </citation>
    <scope>NUCLEOTIDE SEQUENCE</scope>
</reference>
<evidence type="ECO:0000313" key="4">
    <source>
        <dbReference type="Proteomes" id="UP000604825"/>
    </source>
</evidence>
<dbReference type="InterPro" id="IPR025312">
    <property type="entry name" value="DUF4216"/>
</dbReference>
<evidence type="ECO:0008006" key="5">
    <source>
        <dbReference type="Google" id="ProtNLM"/>
    </source>
</evidence>
<accession>A0A811NU31</accession>
<evidence type="ECO:0000313" key="3">
    <source>
        <dbReference type="EMBL" id="CAD6230139.1"/>
    </source>
</evidence>
<dbReference type="Pfam" id="PF13963">
    <property type="entry name" value="Transpos_assoc"/>
    <property type="match status" value="1"/>
</dbReference>
<dbReference type="PANTHER" id="PTHR48258:SF3">
    <property type="entry name" value="FK506-BINDING PROTEIN 4-LIKE ISOFORM X1"/>
    <property type="match status" value="1"/>
</dbReference>
<dbReference type="PANTHER" id="PTHR48258">
    <property type="entry name" value="DUF4218 DOMAIN-CONTAINING PROTEIN-RELATED"/>
    <property type="match status" value="1"/>
</dbReference>
<feature type="domain" description="DUF4216" evidence="1">
    <location>
        <begin position="530"/>
        <end position="597"/>
    </location>
</feature>
<dbReference type="PROSITE" id="PS51257">
    <property type="entry name" value="PROKAR_LIPOPROTEIN"/>
    <property type="match status" value="1"/>
</dbReference>
<dbReference type="OrthoDB" id="694250at2759"/>
<dbReference type="InterPro" id="IPR029480">
    <property type="entry name" value="Transpos_assoc"/>
</dbReference>
<dbReference type="EMBL" id="CAJGYO010000005">
    <property type="protein sequence ID" value="CAD6230139.1"/>
    <property type="molecule type" value="Genomic_DNA"/>
</dbReference>
<dbReference type="AlphaFoldDB" id="A0A811NU31"/>
<comment type="caution">
    <text evidence="3">The sequence shown here is derived from an EMBL/GenBank/DDBJ whole genome shotgun (WGS) entry which is preliminary data.</text>
</comment>
<proteinExistence type="predicted"/>
<gene>
    <name evidence="3" type="ORF">NCGR_LOCUS20538</name>
</gene>